<dbReference type="HOGENOM" id="CLU_002245_0_0_1"/>
<organism evidence="11 12">
    <name type="scientific">Ciona intestinalis</name>
    <name type="common">Transparent sea squirt</name>
    <name type="synonym">Ascidia intestinalis</name>
    <dbReference type="NCBI Taxonomy" id="7719"/>
    <lineage>
        <taxon>Eukaryota</taxon>
        <taxon>Metazoa</taxon>
        <taxon>Chordata</taxon>
        <taxon>Tunicata</taxon>
        <taxon>Ascidiacea</taxon>
        <taxon>Phlebobranchia</taxon>
        <taxon>Cionidae</taxon>
        <taxon>Ciona</taxon>
    </lineage>
</organism>
<evidence type="ECO:0000259" key="10">
    <source>
        <dbReference type="PROSITE" id="PS50262"/>
    </source>
</evidence>
<accession>F7ABQ9</accession>
<keyword evidence="2" id="KW-0433">Leucine-rich repeat</keyword>
<dbReference type="Ensembl" id="ENSCINT00000023319.2">
    <property type="protein sequence ID" value="ENSCINP00000023073.2"/>
    <property type="gene ID" value="ENSCING00000012331.2"/>
</dbReference>
<evidence type="ECO:0000313" key="12">
    <source>
        <dbReference type="Proteomes" id="UP000008144"/>
    </source>
</evidence>
<dbReference type="OMA" id="IFIMTIM"/>
<feature type="transmembrane region" description="Helical" evidence="9">
    <location>
        <begin position="250"/>
        <end position="273"/>
    </location>
</feature>
<reference evidence="11" key="3">
    <citation type="submission" date="2025-09" db="UniProtKB">
        <authorList>
            <consortium name="Ensembl"/>
        </authorList>
    </citation>
    <scope>IDENTIFICATION</scope>
</reference>
<evidence type="ECO:0000256" key="8">
    <source>
        <dbReference type="PROSITE-ProRule" id="PRU00124"/>
    </source>
</evidence>
<dbReference type="SMART" id="SM00192">
    <property type="entry name" value="LDLa"/>
    <property type="match status" value="3"/>
</dbReference>
<dbReference type="InterPro" id="IPR000276">
    <property type="entry name" value="GPCR_Rhodpsn"/>
</dbReference>
<dbReference type="Gene3D" id="1.20.1070.10">
    <property type="entry name" value="Rhodopsin 7-helix transmembrane proteins"/>
    <property type="match status" value="2"/>
</dbReference>
<dbReference type="Proteomes" id="UP000008144">
    <property type="component" value="Unassembled WGS sequence"/>
</dbReference>
<dbReference type="GO" id="GO:0007189">
    <property type="term" value="P:adenylate cyclase-activating G protein-coupled receptor signaling pathway"/>
    <property type="evidence" value="ECO:0000318"/>
    <property type="project" value="GO_Central"/>
</dbReference>
<dbReference type="InParanoid" id="F7ABQ9"/>
<dbReference type="InterPro" id="IPR036055">
    <property type="entry name" value="LDL_receptor-like_sf"/>
</dbReference>
<feature type="transmembrane region" description="Helical" evidence="9">
    <location>
        <begin position="401"/>
        <end position="423"/>
    </location>
</feature>
<dbReference type="PROSITE" id="PS50262">
    <property type="entry name" value="G_PROTEIN_RECEP_F1_2"/>
    <property type="match status" value="1"/>
</dbReference>
<feature type="disulfide bond" evidence="8">
    <location>
        <begin position="9"/>
        <end position="24"/>
    </location>
</feature>
<evidence type="ECO:0000256" key="2">
    <source>
        <dbReference type="ARBA" id="ARBA00022614"/>
    </source>
</evidence>
<evidence type="ECO:0000256" key="5">
    <source>
        <dbReference type="ARBA" id="ARBA00022989"/>
    </source>
</evidence>
<dbReference type="FunFam" id="1.20.1070.10:FF:000589">
    <property type="entry name" value="Uncharacterized protein"/>
    <property type="match status" value="1"/>
</dbReference>
<keyword evidence="7 8" id="KW-1015">Disulfide bond</keyword>
<dbReference type="FunFam" id="1.20.1070.10:FF:000650">
    <property type="entry name" value="uncharacterized protein LOC104265789"/>
    <property type="match status" value="1"/>
</dbReference>
<comment type="caution">
    <text evidence="8">Lacks conserved residue(s) required for the propagation of feature annotation.</text>
</comment>
<keyword evidence="12" id="KW-1185">Reference proteome</keyword>
<dbReference type="Pfam" id="PF00001">
    <property type="entry name" value="7tm_1"/>
    <property type="match status" value="1"/>
</dbReference>
<dbReference type="SUPFAM" id="SSF81321">
    <property type="entry name" value="Family A G protein-coupled receptor-like"/>
    <property type="match status" value="1"/>
</dbReference>
<dbReference type="PANTHER" id="PTHR24372:SF77">
    <property type="entry name" value="G-PROTEIN COUPLED RECEPTORS FAMILY 1 PROFILE DOMAIN-CONTAINING PROTEIN"/>
    <property type="match status" value="1"/>
</dbReference>
<keyword evidence="4" id="KW-0677">Repeat</keyword>
<evidence type="ECO:0000256" key="3">
    <source>
        <dbReference type="ARBA" id="ARBA00022692"/>
    </source>
</evidence>
<reference evidence="11" key="2">
    <citation type="submission" date="2025-08" db="UniProtKB">
        <authorList>
            <consortium name="Ensembl"/>
        </authorList>
    </citation>
    <scope>IDENTIFICATION</scope>
</reference>
<feature type="transmembrane region" description="Helical" evidence="9">
    <location>
        <begin position="166"/>
        <end position="187"/>
    </location>
</feature>
<keyword evidence="6 9" id="KW-0472">Membrane</keyword>
<name>F7ABQ9_CIOIN</name>
<dbReference type="GO" id="GO:0009755">
    <property type="term" value="P:hormone-mediated signaling pathway"/>
    <property type="evidence" value="ECO:0000318"/>
    <property type="project" value="GO_Central"/>
</dbReference>
<feature type="transmembrane region" description="Helical" evidence="9">
    <location>
        <begin position="207"/>
        <end position="229"/>
    </location>
</feature>
<reference evidence="12" key="1">
    <citation type="journal article" date="2002" name="Science">
        <title>The draft genome of Ciona intestinalis: insights into chordate and vertebrate origins.</title>
        <authorList>
            <person name="Dehal P."/>
            <person name="Satou Y."/>
            <person name="Campbell R.K."/>
            <person name="Chapman J."/>
            <person name="Degnan B."/>
            <person name="De Tomaso A."/>
            <person name="Davidson B."/>
            <person name="Di Gregorio A."/>
            <person name="Gelpke M."/>
            <person name="Goodstein D.M."/>
            <person name="Harafuji N."/>
            <person name="Hastings K.E."/>
            <person name="Ho I."/>
            <person name="Hotta K."/>
            <person name="Huang W."/>
            <person name="Kawashima T."/>
            <person name="Lemaire P."/>
            <person name="Martinez D."/>
            <person name="Meinertzhagen I.A."/>
            <person name="Necula S."/>
            <person name="Nonaka M."/>
            <person name="Putnam N."/>
            <person name="Rash S."/>
            <person name="Saiga H."/>
            <person name="Satake M."/>
            <person name="Terry A."/>
            <person name="Yamada L."/>
            <person name="Wang H.G."/>
            <person name="Awazu S."/>
            <person name="Azumi K."/>
            <person name="Boore J."/>
            <person name="Branno M."/>
            <person name="Chin-Bow S."/>
            <person name="DeSantis R."/>
            <person name="Doyle S."/>
            <person name="Francino P."/>
            <person name="Keys D.N."/>
            <person name="Haga S."/>
            <person name="Hayashi H."/>
            <person name="Hino K."/>
            <person name="Imai K.S."/>
            <person name="Inaba K."/>
            <person name="Kano S."/>
            <person name="Kobayashi K."/>
            <person name="Kobayashi M."/>
            <person name="Lee B.I."/>
            <person name="Makabe K.W."/>
            <person name="Manohar C."/>
            <person name="Matassi G."/>
            <person name="Medina M."/>
            <person name="Mochizuki Y."/>
            <person name="Mount S."/>
            <person name="Morishita T."/>
            <person name="Miura S."/>
            <person name="Nakayama A."/>
            <person name="Nishizaka S."/>
            <person name="Nomoto H."/>
            <person name="Ohta F."/>
            <person name="Oishi K."/>
            <person name="Rigoutsos I."/>
            <person name="Sano M."/>
            <person name="Sasaki A."/>
            <person name="Sasakura Y."/>
            <person name="Shoguchi E."/>
            <person name="Shin-i T."/>
            <person name="Spagnuolo A."/>
            <person name="Stainier D."/>
            <person name="Suzuki M.M."/>
            <person name="Tassy O."/>
            <person name="Takatori N."/>
            <person name="Tokuoka M."/>
            <person name="Yagi K."/>
            <person name="Yoshizaki F."/>
            <person name="Wada S."/>
            <person name="Zhang C."/>
            <person name="Hyatt P.D."/>
            <person name="Larimer F."/>
            <person name="Detter C."/>
            <person name="Doggett N."/>
            <person name="Glavina T."/>
            <person name="Hawkins T."/>
            <person name="Richardson P."/>
            <person name="Lucas S."/>
            <person name="Kohara Y."/>
            <person name="Levine M."/>
            <person name="Satoh N."/>
            <person name="Rokhsar D.S."/>
        </authorList>
    </citation>
    <scope>NUCLEOTIDE SEQUENCE [LARGE SCALE GENOMIC DNA]</scope>
</reference>
<dbReference type="Gene3D" id="4.10.400.10">
    <property type="entry name" value="Low-density Lipoprotein Receptor"/>
    <property type="match status" value="3"/>
</dbReference>
<dbReference type="GO" id="GO:0008528">
    <property type="term" value="F:G protein-coupled peptide receptor activity"/>
    <property type="evidence" value="ECO:0000318"/>
    <property type="project" value="GO_Central"/>
</dbReference>
<dbReference type="Pfam" id="PF00057">
    <property type="entry name" value="Ldl_recept_a"/>
    <property type="match status" value="1"/>
</dbReference>
<evidence type="ECO:0000256" key="9">
    <source>
        <dbReference type="SAM" id="Phobius"/>
    </source>
</evidence>
<dbReference type="InterPro" id="IPR002172">
    <property type="entry name" value="LDrepeatLR_classA_rpt"/>
</dbReference>
<feature type="transmembrane region" description="Helical" evidence="9">
    <location>
        <begin position="447"/>
        <end position="467"/>
    </location>
</feature>
<evidence type="ECO:0000256" key="1">
    <source>
        <dbReference type="ARBA" id="ARBA00004370"/>
    </source>
</evidence>
<sequence>SCIPIHKVCDGVAQCNDRSDESNCACDNLRKHCTALLAETNSLLQCNNGRLIKGNQICYQDDSLCDPGFDEVSCKNRHNCTNDGLVSIDKSRVCDGKTDCDNGSDELEARCKSKFFYCVNKTPLIVDRERVEDGIKDCSDGSDECPENTSKSTIFSSQVDMIGNSFLRVAFWVMGFFALVGNFVVIVSNILKLKTFSKNAAIVNSNGWLILNLATSDLLMGVYLLSIGIKGSLYSGIYCYHDIEWRSSPLCSLLGATALLSSETSIFIMTIMTTQRLFVVYKPIAMRNVRFRFTFVPTVVAWGLGLLVALIPLLRNASGYFTIAVWYPNTFYKTNEVSRLNMIELATRMTNTSPASWEHTKDIVNQKVPLFKIYRDVHYYGFTSVCMPKLFLYNGEETWEYSMAIITINFVLFLYMLVGYIVIYKKSTKRAPPSAADARKQSMQNRIFRLIVTDFLCWIPICIMVYISLSGVKIDPVVYAISAGILLPLNSALNPLLYSQVISS</sequence>
<keyword evidence="3 9" id="KW-0812">Transmembrane</keyword>
<evidence type="ECO:0000256" key="6">
    <source>
        <dbReference type="ARBA" id="ARBA00023136"/>
    </source>
</evidence>
<dbReference type="InterPro" id="IPR017452">
    <property type="entry name" value="GPCR_Rhodpsn_7TM"/>
</dbReference>
<dbReference type="AlphaFoldDB" id="F7ABQ9"/>
<keyword evidence="5 9" id="KW-1133">Transmembrane helix</keyword>
<feature type="domain" description="G-protein coupled receptors family 1 profile" evidence="10">
    <location>
        <begin position="188"/>
        <end position="498"/>
    </location>
</feature>
<comment type="subcellular location">
    <subcellularLocation>
        <location evidence="1">Membrane</location>
    </subcellularLocation>
</comment>
<dbReference type="CDD" id="cd00112">
    <property type="entry name" value="LDLa"/>
    <property type="match status" value="3"/>
</dbReference>
<protein>
    <recommendedName>
        <fullName evidence="10">G-protein coupled receptors family 1 profile domain-containing protein</fullName>
    </recommendedName>
</protein>
<evidence type="ECO:0000256" key="4">
    <source>
        <dbReference type="ARBA" id="ARBA00022737"/>
    </source>
</evidence>
<dbReference type="SUPFAM" id="SSF57424">
    <property type="entry name" value="LDL receptor-like module"/>
    <property type="match status" value="3"/>
</dbReference>
<dbReference type="GO" id="GO:0005886">
    <property type="term" value="C:plasma membrane"/>
    <property type="evidence" value="ECO:0000318"/>
    <property type="project" value="GO_Central"/>
</dbReference>
<dbReference type="GeneTree" id="ENSGT00940000163045"/>
<dbReference type="PRINTS" id="PR00237">
    <property type="entry name" value="GPCRRHODOPSN"/>
</dbReference>
<evidence type="ECO:0000313" key="11">
    <source>
        <dbReference type="Ensembl" id="ENSCINP00000023073.2"/>
    </source>
</evidence>
<dbReference type="PROSITE" id="PS50068">
    <property type="entry name" value="LDLRA_2"/>
    <property type="match status" value="2"/>
</dbReference>
<proteinExistence type="predicted"/>
<evidence type="ECO:0000256" key="7">
    <source>
        <dbReference type="ARBA" id="ARBA00023157"/>
    </source>
</evidence>
<feature type="transmembrane region" description="Helical" evidence="9">
    <location>
        <begin position="479"/>
        <end position="498"/>
    </location>
</feature>
<feature type="transmembrane region" description="Helical" evidence="9">
    <location>
        <begin position="293"/>
        <end position="314"/>
    </location>
</feature>
<dbReference type="PANTHER" id="PTHR24372">
    <property type="entry name" value="GLYCOPROTEIN HORMONE RECEPTOR"/>
    <property type="match status" value="1"/>
</dbReference>